<accession>A0A0F9P5U3</accession>
<protein>
    <submittedName>
        <fullName evidence="1">Uncharacterized protein</fullName>
    </submittedName>
</protein>
<reference evidence="1" key="1">
    <citation type="journal article" date="2015" name="Nature">
        <title>Complex archaea that bridge the gap between prokaryotes and eukaryotes.</title>
        <authorList>
            <person name="Spang A."/>
            <person name="Saw J.H."/>
            <person name="Jorgensen S.L."/>
            <person name="Zaremba-Niedzwiedzka K."/>
            <person name="Martijn J."/>
            <person name="Lind A.E."/>
            <person name="van Eijk R."/>
            <person name="Schleper C."/>
            <person name="Guy L."/>
            <person name="Ettema T.J."/>
        </authorList>
    </citation>
    <scope>NUCLEOTIDE SEQUENCE</scope>
</reference>
<proteinExistence type="predicted"/>
<evidence type="ECO:0000313" key="1">
    <source>
        <dbReference type="EMBL" id="KKN27255.1"/>
    </source>
</evidence>
<feature type="non-terminal residue" evidence="1">
    <location>
        <position position="76"/>
    </location>
</feature>
<comment type="caution">
    <text evidence="1">The sequence shown here is derived from an EMBL/GenBank/DDBJ whole genome shotgun (WGS) entry which is preliminary data.</text>
</comment>
<organism evidence="1">
    <name type="scientific">marine sediment metagenome</name>
    <dbReference type="NCBI Taxonomy" id="412755"/>
    <lineage>
        <taxon>unclassified sequences</taxon>
        <taxon>metagenomes</taxon>
        <taxon>ecological metagenomes</taxon>
    </lineage>
</organism>
<dbReference type="AlphaFoldDB" id="A0A0F9P5U3"/>
<gene>
    <name evidence="1" type="ORF">LCGC14_0866330</name>
</gene>
<name>A0A0F9P5U3_9ZZZZ</name>
<dbReference type="EMBL" id="LAZR01002653">
    <property type="protein sequence ID" value="KKN27255.1"/>
    <property type="molecule type" value="Genomic_DNA"/>
</dbReference>
<sequence length="76" mass="9635">MWKDKDEYIIRCECGDLSHPVHLCFWAERYPKAEKKFKRKYIDLDIYLEIENVGFWQRIKNAFLYIWKQRKFWHYG</sequence>